<reference evidence="2 3" key="1">
    <citation type="submission" date="2019-03" db="EMBL/GenBank/DDBJ databases">
        <title>First draft genome of Liparis tanakae, snailfish: a comprehensive survey of snailfish specific genes.</title>
        <authorList>
            <person name="Kim W."/>
            <person name="Song I."/>
            <person name="Jeong J.-H."/>
            <person name="Kim D."/>
            <person name="Kim S."/>
            <person name="Ryu S."/>
            <person name="Song J.Y."/>
            <person name="Lee S.K."/>
        </authorList>
    </citation>
    <scope>NUCLEOTIDE SEQUENCE [LARGE SCALE GENOMIC DNA]</scope>
    <source>
        <tissue evidence="2">Muscle</tissue>
    </source>
</reference>
<feature type="compositionally biased region" description="Basic and acidic residues" evidence="1">
    <location>
        <begin position="35"/>
        <end position="46"/>
    </location>
</feature>
<feature type="compositionally biased region" description="Polar residues" evidence="1">
    <location>
        <begin position="1"/>
        <end position="14"/>
    </location>
</feature>
<dbReference type="AlphaFoldDB" id="A0A4Z2F6G5"/>
<sequence>MPPASRNGSVQVQSLKGDKQSQDQQSQDQQSQDQQKQDQQKQDQQKQDQQSQDQQKQDQQSQDQQKQDQQKQDQQKQSWTGSCSVEPRPLRTGSTQNRVHSEPATRSVRGSRGDAGVRSLTPRWLTQRWLTLVLQQPLSI</sequence>
<evidence type="ECO:0000313" key="2">
    <source>
        <dbReference type="EMBL" id="TNN36453.1"/>
    </source>
</evidence>
<name>A0A4Z2F6G5_9TELE</name>
<evidence type="ECO:0000256" key="1">
    <source>
        <dbReference type="SAM" id="MobiDB-lite"/>
    </source>
</evidence>
<organism evidence="2 3">
    <name type="scientific">Liparis tanakae</name>
    <name type="common">Tanaka's snailfish</name>
    <dbReference type="NCBI Taxonomy" id="230148"/>
    <lineage>
        <taxon>Eukaryota</taxon>
        <taxon>Metazoa</taxon>
        <taxon>Chordata</taxon>
        <taxon>Craniata</taxon>
        <taxon>Vertebrata</taxon>
        <taxon>Euteleostomi</taxon>
        <taxon>Actinopterygii</taxon>
        <taxon>Neopterygii</taxon>
        <taxon>Teleostei</taxon>
        <taxon>Neoteleostei</taxon>
        <taxon>Acanthomorphata</taxon>
        <taxon>Eupercaria</taxon>
        <taxon>Perciformes</taxon>
        <taxon>Cottioidei</taxon>
        <taxon>Cottales</taxon>
        <taxon>Liparidae</taxon>
        <taxon>Liparis</taxon>
    </lineage>
</organism>
<protein>
    <submittedName>
        <fullName evidence="2">Uncharacterized protein</fullName>
    </submittedName>
</protein>
<feature type="compositionally biased region" description="Basic and acidic residues" evidence="1">
    <location>
        <begin position="65"/>
        <end position="74"/>
    </location>
</feature>
<gene>
    <name evidence="2" type="ORF">EYF80_053373</name>
</gene>
<feature type="region of interest" description="Disordered" evidence="1">
    <location>
        <begin position="1"/>
        <end position="117"/>
    </location>
</feature>
<dbReference type="Proteomes" id="UP000314294">
    <property type="component" value="Unassembled WGS sequence"/>
</dbReference>
<feature type="compositionally biased region" description="Low complexity" evidence="1">
    <location>
        <begin position="47"/>
        <end position="64"/>
    </location>
</feature>
<evidence type="ECO:0000313" key="3">
    <source>
        <dbReference type="Proteomes" id="UP000314294"/>
    </source>
</evidence>
<keyword evidence="3" id="KW-1185">Reference proteome</keyword>
<comment type="caution">
    <text evidence="2">The sequence shown here is derived from an EMBL/GenBank/DDBJ whole genome shotgun (WGS) entry which is preliminary data.</text>
</comment>
<proteinExistence type="predicted"/>
<feature type="compositionally biased region" description="Low complexity" evidence="1">
    <location>
        <begin position="22"/>
        <end position="34"/>
    </location>
</feature>
<dbReference type="EMBL" id="SRLO01001616">
    <property type="protein sequence ID" value="TNN36453.1"/>
    <property type="molecule type" value="Genomic_DNA"/>
</dbReference>
<accession>A0A4Z2F6G5</accession>